<protein>
    <recommendedName>
        <fullName evidence="3">Hydroxyacylglutathione hydrolase</fullName>
    </recommendedName>
</protein>
<comment type="caution">
    <text evidence="1">The sequence shown here is derived from an EMBL/GenBank/DDBJ whole genome shotgun (WGS) entry which is preliminary data.</text>
</comment>
<reference evidence="1 2" key="1">
    <citation type="journal article" date="2017" name="Int. J. Syst. Evol. Microbiol.">
        <title>Mycobacterium talmoniae sp. nov., a slowly growing mycobacterium isolated from human respiratory samples.</title>
        <authorList>
            <person name="Davidson R.M."/>
            <person name="DeGroote M.A."/>
            <person name="Marola J.L."/>
            <person name="Buss S."/>
            <person name="Jones V."/>
            <person name="McNeil M.R."/>
            <person name="Freifeld A.G."/>
            <person name="Elaine Epperson L."/>
            <person name="Hasan N.A."/>
            <person name="Jackson M."/>
            <person name="Iwen P.C."/>
            <person name="Salfinger M."/>
            <person name="Strong M."/>
        </authorList>
    </citation>
    <scope>NUCLEOTIDE SEQUENCE [LARGE SCALE GENOMIC DNA]</scope>
    <source>
        <strain evidence="1 2">ATCC BAA-2683</strain>
    </source>
</reference>
<dbReference type="EMBL" id="PPEA01000261">
    <property type="protein sequence ID" value="PQM47884.1"/>
    <property type="molecule type" value="Genomic_DNA"/>
</dbReference>
<accession>A0A2S8BMG6</accession>
<gene>
    <name evidence="1" type="ORF">C1Y40_01911</name>
</gene>
<evidence type="ECO:0000313" key="1">
    <source>
        <dbReference type="EMBL" id="PQM47884.1"/>
    </source>
</evidence>
<name>A0A2S8BMG6_9MYCO</name>
<evidence type="ECO:0008006" key="3">
    <source>
        <dbReference type="Google" id="ProtNLM"/>
    </source>
</evidence>
<dbReference type="AlphaFoldDB" id="A0A2S8BMG6"/>
<dbReference type="Proteomes" id="UP000238296">
    <property type="component" value="Unassembled WGS sequence"/>
</dbReference>
<evidence type="ECO:0000313" key="2">
    <source>
        <dbReference type="Proteomes" id="UP000238296"/>
    </source>
</evidence>
<organism evidence="1 2">
    <name type="scientific">Mycobacterium talmoniae</name>
    <dbReference type="NCBI Taxonomy" id="1858794"/>
    <lineage>
        <taxon>Bacteria</taxon>
        <taxon>Bacillati</taxon>
        <taxon>Actinomycetota</taxon>
        <taxon>Actinomycetes</taxon>
        <taxon>Mycobacteriales</taxon>
        <taxon>Mycobacteriaceae</taxon>
        <taxon>Mycobacterium</taxon>
    </lineage>
</organism>
<proteinExistence type="predicted"/>
<sequence length="41" mass="4383">MRSLAALALLETEVLAPGHGDLWRGPIREATDQAAARATPR</sequence>